<dbReference type="Pfam" id="PF00106">
    <property type="entry name" value="adh_short"/>
    <property type="match status" value="1"/>
</dbReference>
<proteinExistence type="inferred from homology"/>
<evidence type="ECO:0000256" key="2">
    <source>
        <dbReference type="ARBA" id="ARBA00023002"/>
    </source>
</evidence>
<dbReference type="Gene3D" id="3.40.50.720">
    <property type="entry name" value="NAD(P)-binding Rossmann-like Domain"/>
    <property type="match status" value="1"/>
</dbReference>
<dbReference type="CDD" id="cd05233">
    <property type="entry name" value="SDR_c"/>
    <property type="match status" value="1"/>
</dbReference>
<dbReference type="Proteomes" id="UP000310158">
    <property type="component" value="Unassembled WGS sequence"/>
</dbReference>
<dbReference type="PRINTS" id="PR00081">
    <property type="entry name" value="GDHRDH"/>
</dbReference>
<name>A0A4V3XEQ1_9AGAM</name>
<reference evidence="3 4" key="1">
    <citation type="submission" date="2019-02" db="EMBL/GenBank/DDBJ databases">
        <title>Genome sequencing of the rare red list fungi Bondarzewia mesenterica.</title>
        <authorList>
            <person name="Buettner E."/>
            <person name="Kellner H."/>
        </authorList>
    </citation>
    <scope>NUCLEOTIDE SEQUENCE [LARGE SCALE GENOMIC DNA]</scope>
    <source>
        <strain evidence="3 4">DSM 108281</strain>
    </source>
</reference>
<keyword evidence="2" id="KW-0560">Oxidoreductase</keyword>
<dbReference type="InterPro" id="IPR002347">
    <property type="entry name" value="SDR_fam"/>
</dbReference>
<evidence type="ECO:0000256" key="1">
    <source>
        <dbReference type="ARBA" id="ARBA00006484"/>
    </source>
</evidence>
<dbReference type="SUPFAM" id="SSF51735">
    <property type="entry name" value="NAD(P)-binding Rossmann-fold domains"/>
    <property type="match status" value="1"/>
</dbReference>
<keyword evidence="4" id="KW-1185">Reference proteome</keyword>
<dbReference type="AlphaFoldDB" id="A0A4V3XEQ1"/>
<dbReference type="PANTHER" id="PTHR48107:SF7">
    <property type="entry name" value="RE15974P"/>
    <property type="match status" value="1"/>
</dbReference>
<organism evidence="3 4">
    <name type="scientific">Bondarzewia mesenterica</name>
    <dbReference type="NCBI Taxonomy" id="1095465"/>
    <lineage>
        <taxon>Eukaryota</taxon>
        <taxon>Fungi</taxon>
        <taxon>Dikarya</taxon>
        <taxon>Basidiomycota</taxon>
        <taxon>Agaricomycotina</taxon>
        <taxon>Agaricomycetes</taxon>
        <taxon>Russulales</taxon>
        <taxon>Bondarzewiaceae</taxon>
        <taxon>Bondarzewia</taxon>
    </lineage>
</organism>
<dbReference type="GO" id="GO:0016614">
    <property type="term" value="F:oxidoreductase activity, acting on CH-OH group of donors"/>
    <property type="evidence" value="ECO:0007669"/>
    <property type="project" value="UniProtKB-ARBA"/>
</dbReference>
<gene>
    <name evidence="3" type="ORF">EW146_g5840</name>
</gene>
<dbReference type="PANTHER" id="PTHR48107">
    <property type="entry name" value="NADPH-DEPENDENT ALDEHYDE REDUCTASE-LIKE PROTEIN, CHLOROPLASTIC-RELATED"/>
    <property type="match status" value="1"/>
</dbReference>
<evidence type="ECO:0000313" key="4">
    <source>
        <dbReference type="Proteomes" id="UP000310158"/>
    </source>
</evidence>
<accession>A0A4V3XEQ1</accession>
<protein>
    <recommendedName>
        <fullName evidence="5">Ketoreductase (KR) domain-containing protein</fullName>
    </recommendedName>
</protein>
<comment type="similarity">
    <text evidence="1">Belongs to the short-chain dehydrogenases/reductases (SDR) family.</text>
</comment>
<evidence type="ECO:0000313" key="3">
    <source>
        <dbReference type="EMBL" id="THH14503.1"/>
    </source>
</evidence>
<comment type="caution">
    <text evidence="3">The sequence shown here is derived from an EMBL/GenBank/DDBJ whole genome shotgun (WGS) entry which is preliminary data.</text>
</comment>
<dbReference type="OrthoDB" id="1888931at2759"/>
<sequence length="306" mass="32674">MSELAPAGAYSATSLQGKLALITGATGGIGQATARLLASRGVSIAVHYYSSQAKADSLVSDLLVLNPSIKAAAFRADLGDYAAVRDLHKQVVETLGDPDILYNNAAMAGTVVGIKGKIQDVDVEMFERTWRANAGSAFLVSARARAPPSCCACRTWRSKLGDGWCFVRVSQQVGTERVSLTSYLPSQGEFLRFLATGGVVGPHYASSKSALHGIMHWVANQYCRTGIPTTAHLDLIPMGRFGQPEEIAAIVELLICNAYMTNKVRPNPLSSPLLSDVLFRWMLTMMMGCISKIVVADGGMLPSSFA</sequence>
<dbReference type="InterPro" id="IPR036291">
    <property type="entry name" value="NAD(P)-bd_dom_sf"/>
</dbReference>
<evidence type="ECO:0008006" key="5">
    <source>
        <dbReference type="Google" id="ProtNLM"/>
    </source>
</evidence>
<dbReference type="EMBL" id="SGPL01000273">
    <property type="protein sequence ID" value="THH14503.1"/>
    <property type="molecule type" value="Genomic_DNA"/>
</dbReference>